<proteinExistence type="predicted"/>
<dbReference type="Proteomes" id="UP001594351">
    <property type="component" value="Unassembled WGS sequence"/>
</dbReference>
<evidence type="ECO:0000256" key="1">
    <source>
        <dbReference type="ARBA" id="ARBA00012928"/>
    </source>
</evidence>
<accession>A0ABV6YUD5</accession>
<organism evidence="6 7">
    <name type="scientific">candidate division CSSED10-310 bacterium</name>
    <dbReference type="NCBI Taxonomy" id="2855610"/>
    <lineage>
        <taxon>Bacteria</taxon>
        <taxon>Bacteria division CSSED10-310</taxon>
    </lineage>
</organism>
<feature type="domain" description="Deacetylase sirtuin-type" evidence="5">
    <location>
        <begin position="1"/>
        <end position="235"/>
    </location>
</feature>
<comment type="caution">
    <text evidence="4">Lacks conserved residue(s) required for the propagation of feature annotation.</text>
</comment>
<name>A0ABV6YUD5_UNCC1</name>
<dbReference type="InterPro" id="IPR026591">
    <property type="entry name" value="Sirtuin_cat_small_dom_sf"/>
</dbReference>
<dbReference type="SUPFAM" id="SSF52467">
    <property type="entry name" value="DHS-like NAD/FAD-binding domain"/>
    <property type="match status" value="1"/>
</dbReference>
<sequence length="235" mass="26572">MAEIQIKHYNKIVFFTGAGLSAESGIPTYRGKGGVWQEYNYEDFACQRAFDKDPQKVWEFHNKRREFINGCQPNEGHRIIAAVEQTKPQTMVITQNIDGMHQRAGSKKVIELHGSLWRVRCDREGTISENTDIPLKSMKCDCGEYLRPDIVWFEDPLDQQKIQQAVEAIFQSDLFVSIGTSGVVFPAAQLPAVAIQNSVPTVEINIESTPLSQLYQYRLQGPASEMLKQLCSDSD</sequence>
<evidence type="ECO:0000256" key="3">
    <source>
        <dbReference type="ARBA" id="ARBA00023027"/>
    </source>
</evidence>
<dbReference type="EC" id="2.3.1.286" evidence="1"/>
<reference evidence="6 7" key="1">
    <citation type="submission" date="2024-09" db="EMBL/GenBank/DDBJ databases">
        <title>Laminarin stimulates single cell rates of sulfate reduction while oxygen inhibits transcriptomic activity in coastal marine sediment.</title>
        <authorList>
            <person name="Lindsay M."/>
            <person name="Orcutt B."/>
            <person name="Emerson D."/>
            <person name="Stepanauskas R."/>
            <person name="D'Angelo T."/>
        </authorList>
    </citation>
    <scope>NUCLEOTIDE SEQUENCE [LARGE SCALE GENOMIC DNA]</scope>
    <source>
        <strain evidence="6">SAG AM-311-K15</strain>
    </source>
</reference>
<dbReference type="InterPro" id="IPR003000">
    <property type="entry name" value="Sirtuin"/>
</dbReference>
<dbReference type="PANTHER" id="PTHR11085:SF10">
    <property type="entry name" value="NAD-DEPENDENT PROTEIN DEACYLASE SIRTUIN-5, MITOCHONDRIAL-RELATED"/>
    <property type="match status" value="1"/>
</dbReference>
<dbReference type="InterPro" id="IPR029035">
    <property type="entry name" value="DHS-like_NAD/FAD-binding_dom"/>
</dbReference>
<dbReference type="NCBIfam" id="NF001753">
    <property type="entry name" value="PRK00481.1-3"/>
    <property type="match status" value="1"/>
</dbReference>
<keyword evidence="3" id="KW-0520">NAD</keyword>
<evidence type="ECO:0000259" key="5">
    <source>
        <dbReference type="PROSITE" id="PS50305"/>
    </source>
</evidence>
<evidence type="ECO:0000313" key="6">
    <source>
        <dbReference type="EMBL" id="MFC1849817.1"/>
    </source>
</evidence>
<dbReference type="InterPro" id="IPR050134">
    <property type="entry name" value="NAD-dep_sirtuin_deacylases"/>
</dbReference>
<dbReference type="Gene3D" id="3.40.50.1220">
    <property type="entry name" value="TPP-binding domain"/>
    <property type="match status" value="1"/>
</dbReference>
<gene>
    <name evidence="6" type="ORF">ACFL27_06375</name>
</gene>
<dbReference type="GO" id="GO:0034979">
    <property type="term" value="F:NAD-dependent protein lysine deacetylase activity"/>
    <property type="evidence" value="ECO:0007669"/>
    <property type="project" value="UniProtKB-EC"/>
</dbReference>
<dbReference type="EMBL" id="JBHPBY010000061">
    <property type="protein sequence ID" value="MFC1849817.1"/>
    <property type="molecule type" value="Genomic_DNA"/>
</dbReference>
<evidence type="ECO:0000256" key="4">
    <source>
        <dbReference type="PROSITE-ProRule" id="PRU00236"/>
    </source>
</evidence>
<dbReference type="PANTHER" id="PTHR11085">
    <property type="entry name" value="NAD-DEPENDENT PROTEIN DEACYLASE SIRTUIN-5, MITOCHONDRIAL-RELATED"/>
    <property type="match status" value="1"/>
</dbReference>
<dbReference type="InterPro" id="IPR026590">
    <property type="entry name" value="Ssirtuin_cat_dom"/>
</dbReference>
<keyword evidence="6" id="KW-0012">Acyltransferase</keyword>
<dbReference type="PROSITE" id="PS50305">
    <property type="entry name" value="SIRTUIN"/>
    <property type="match status" value="1"/>
</dbReference>
<keyword evidence="2 6" id="KW-0808">Transferase</keyword>
<dbReference type="Gene3D" id="3.30.1600.10">
    <property type="entry name" value="SIR2/SIRT2 'Small Domain"/>
    <property type="match status" value="1"/>
</dbReference>
<evidence type="ECO:0000313" key="7">
    <source>
        <dbReference type="Proteomes" id="UP001594351"/>
    </source>
</evidence>
<protein>
    <recommendedName>
        <fullName evidence="1">protein acetyllysine N-acetyltransferase</fullName>
        <ecNumber evidence="1">2.3.1.286</ecNumber>
    </recommendedName>
</protein>
<evidence type="ECO:0000256" key="2">
    <source>
        <dbReference type="ARBA" id="ARBA00022679"/>
    </source>
</evidence>
<comment type="caution">
    <text evidence="6">The sequence shown here is derived from an EMBL/GenBank/DDBJ whole genome shotgun (WGS) entry which is preliminary data.</text>
</comment>
<keyword evidence="7" id="KW-1185">Reference proteome</keyword>
<dbReference type="Pfam" id="PF02146">
    <property type="entry name" value="SIR2"/>
    <property type="match status" value="1"/>
</dbReference>